<organism evidence="1">
    <name type="scientific">Siphoviridae sp. ctX926</name>
    <dbReference type="NCBI Taxonomy" id="2826366"/>
    <lineage>
        <taxon>Viruses</taxon>
        <taxon>Duplodnaviria</taxon>
        <taxon>Heunggongvirae</taxon>
        <taxon>Uroviricota</taxon>
        <taxon>Caudoviricetes</taxon>
    </lineage>
</organism>
<accession>A0A8S5M111</accession>
<name>A0A8S5M111_9CAUD</name>
<proteinExistence type="predicted"/>
<dbReference type="EMBL" id="BK014793">
    <property type="protein sequence ID" value="DAD75989.1"/>
    <property type="molecule type" value="Genomic_DNA"/>
</dbReference>
<reference evidence="1" key="1">
    <citation type="journal article" date="2021" name="Proc. Natl. Acad. Sci. U.S.A.">
        <title>A Catalog of Tens of Thousands of Viruses from Human Metagenomes Reveals Hidden Associations with Chronic Diseases.</title>
        <authorList>
            <person name="Tisza M.J."/>
            <person name="Buck C.B."/>
        </authorList>
    </citation>
    <scope>NUCLEOTIDE SEQUENCE</scope>
    <source>
        <strain evidence="1">CtX926</strain>
    </source>
</reference>
<sequence length="104" mass="11725">MRTLKFIITAQAITKDPDCDFSGIVAGTEGYLRAEFLFSEEWAGCRMAAVFSGMRKEYPQPIKNGSCVIPAEALTWDNFGVRVVGQRDGYRITTNEIKVKQERK</sequence>
<protein>
    <submittedName>
        <fullName evidence="1">Uncharacterized protein</fullName>
    </submittedName>
</protein>
<evidence type="ECO:0000313" key="1">
    <source>
        <dbReference type="EMBL" id="DAD75989.1"/>
    </source>
</evidence>